<evidence type="ECO:0000256" key="1">
    <source>
        <dbReference type="SAM" id="MobiDB-lite"/>
    </source>
</evidence>
<dbReference type="AlphaFoldDB" id="A0A067CD26"/>
<proteinExistence type="predicted"/>
<protein>
    <submittedName>
        <fullName evidence="2">Uncharacterized protein</fullName>
    </submittedName>
</protein>
<dbReference type="KEGG" id="spar:SPRG_20861"/>
<evidence type="ECO:0000313" key="2">
    <source>
        <dbReference type="EMBL" id="KDO24456.1"/>
    </source>
</evidence>
<dbReference type="VEuPathDB" id="FungiDB:SPRG_20861"/>
<name>A0A067CD26_SAPPC</name>
<dbReference type="RefSeq" id="XP_012204892.1">
    <property type="nucleotide sequence ID" value="XM_012349502.1"/>
</dbReference>
<keyword evidence="3" id="KW-1185">Reference proteome</keyword>
<reference evidence="2 3" key="1">
    <citation type="journal article" date="2013" name="PLoS Genet.">
        <title>Distinctive expansion of potential virulence genes in the genome of the oomycete fish pathogen Saprolegnia parasitica.</title>
        <authorList>
            <person name="Jiang R.H."/>
            <person name="de Bruijn I."/>
            <person name="Haas B.J."/>
            <person name="Belmonte R."/>
            <person name="Lobach L."/>
            <person name="Christie J."/>
            <person name="van den Ackerveken G."/>
            <person name="Bottin A."/>
            <person name="Bulone V."/>
            <person name="Diaz-Moreno S.M."/>
            <person name="Dumas B."/>
            <person name="Fan L."/>
            <person name="Gaulin E."/>
            <person name="Govers F."/>
            <person name="Grenville-Briggs L.J."/>
            <person name="Horner N.R."/>
            <person name="Levin J.Z."/>
            <person name="Mammella M."/>
            <person name="Meijer H.J."/>
            <person name="Morris P."/>
            <person name="Nusbaum C."/>
            <person name="Oome S."/>
            <person name="Phillips A.J."/>
            <person name="van Rooyen D."/>
            <person name="Rzeszutek E."/>
            <person name="Saraiva M."/>
            <person name="Secombes C.J."/>
            <person name="Seidl M.F."/>
            <person name="Snel B."/>
            <person name="Stassen J.H."/>
            <person name="Sykes S."/>
            <person name="Tripathy S."/>
            <person name="van den Berg H."/>
            <person name="Vega-Arreguin J.C."/>
            <person name="Wawra S."/>
            <person name="Young S.K."/>
            <person name="Zeng Q."/>
            <person name="Dieguez-Uribeondo J."/>
            <person name="Russ C."/>
            <person name="Tyler B.M."/>
            <person name="van West P."/>
        </authorList>
    </citation>
    <scope>NUCLEOTIDE SEQUENCE [LARGE SCALE GENOMIC DNA]</scope>
    <source>
        <strain evidence="2 3">CBS 223.65</strain>
    </source>
</reference>
<feature type="non-terminal residue" evidence="2">
    <location>
        <position position="1"/>
    </location>
</feature>
<evidence type="ECO:0000313" key="3">
    <source>
        <dbReference type="Proteomes" id="UP000030745"/>
    </source>
</evidence>
<organism evidence="2 3">
    <name type="scientific">Saprolegnia parasitica (strain CBS 223.65)</name>
    <dbReference type="NCBI Taxonomy" id="695850"/>
    <lineage>
        <taxon>Eukaryota</taxon>
        <taxon>Sar</taxon>
        <taxon>Stramenopiles</taxon>
        <taxon>Oomycota</taxon>
        <taxon>Saprolegniomycetes</taxon>
        <taxon>Saprolegniales</taxon>
        <taxon>Saprolegniaceae</taxon>
        <taxon>Saprolegnia</taxon>
    </lineage>
</organism>
<accession>A0A067CD26</accession>
<gene>
    <name evidence="2" type="ORF">SPRG_20861</name>
</gene>
<dbReference type="EMBL" id="KK583242">
    <property type="protein sequence ID" value="KDO24456.1"/>
    <property type="molecule type" value="Genomic_DNA"/>
</dbReference>
<sequence length="109" mass="11846">PPEVRLSGRGVCSPVRPPPLRAPSGQLATPAAEELNLTTALDINHVAAVFHATARRKPAPKSQKRSYEALAASRYTLRGSREGHTSAKRRQVEITEHARMVCLMIQAAL</sequence>
<dbReference type="Proteomes" id="UP000030745">
    <property type="component" value="Unassembled WGS sequence"/>
</dbReference>
<feature type="region of interest" description="Disordered" evidence="1">
    <location>
        <begin position="1"/>
        <end position="26"/>
    </location>
</feature>
<dbReference type="GeneID" id="24141862"/>